<evidence type="ECO:0000256" key="1">
    <source>
        <dbReference type="SAM" id="MobiDB-lite"/>
    </source>
</evidence>
<keyword evidence="3" id="KW-1185">Reference proteome</keyword>
<name>A0AAD8YK64_9STRA</name>
<organism evidence="2 3">
    <name type="scientific">Skeletonema marinoi</name>
    <dbReference type="NCBI Taxonomy" id="267567"/>
    <lineage>
        <taxon>Eukaryota</taxon>
        <taxon>Sar</taxon>
        <taxon>Stramenopiles</taxon>
        <taxon>Ochrophyta</taxon>
        <taxon>Bacillariophyta</taxon>
        <taxon>Coscinodiscophyceae</taxon>
        <taxon>Thalassiosirophycidae</taxon>
        <taxon>Thalassiosirales</taxon>
        <taxon>Skeletonemataceae</taxon>
        <taxon>Skeletonema</taxon>
        <taxon>Skeletonema marinoi-dohrnii complex</taxon>
    </lineage>
</organism>
<proteinExistence type="predicted"/>
<dbReference type="Proteomes" id="UP001224775">
    <property type="component" value="Unassembled WGS sequence"/>
</dbReference>
<feature type="region of interest" description="Disordered" evidence="1">
    <location>
        <begin position="23"/>
        <end position="64"/>
    </location>
</feature>
<evidence type="ECO:0000313" key="3">
    <source>
        <dbReference type="Proteomes" id="UP001224775"/>
    </source>
</evidence>
<sequence length="618" mass="68971">MSIRFTERNNKMLPAPSLIVGINKHSSGDMKNNNYQSSSHMKRSSSGLSVSRLPSPKSSPHIVDDIRNDNELMFADDMDQPPEMTLPRSAAESGTPESHLQPPSHRRGSNNVPANRRTSQEAIADLQREVDMALEFFSQEADGSSDDDYMANEVQYLPIHKGGGVRFNMSGDCDDSYPSTAATSLSPSDDFDNDTDNGQGQLISSQFPATPVTVGGGLSLKHKTKSLISLPLSLLPSRTTVNCAEEEDYSTSVANFDNVICEELQLLGVTPEQHSERSFAVDFESNHSLRNAMEPFLCVARLKREEARQSVFDTLEQVMLPQESGVGRRASNCHEASSFHIGSSYGVPYPDLRNEIRFLYDLETFPLDKVLAETLGVTDLSKLHLERPRNEDKGEMMSPLRNRGSRRRFHQMFDSFVVSHVIPLLHSQALSKGIFYTNRHQLHRGKPQTIVYRYQAFPSINIVRPGECSTDPHCDMTQGHSIGNISFHIPLTATYATNAVYVESRPGREDWHPLSTSAPGLGFQFDGARCLHFNLKNETDITRVSLNFRVAITRVCDVTEYDPDDQLCCPELLNDRFSQENPGFYDEVEVSMGDVQRSFLPRPVAVKRKSCSVVSIVG</sequence>
<reference evidence="2" key="1">
    <citation type="submission" date="2023-06" db="EMBL/GenBank/DDBJ databases">
        <title>Survivors Of The Sea: Transcriptome response of Skeletonema marinoi to long-term dormancy.</title>
        <authorList>
            <person name="Pinder M.I.M."/>
            <person name="Kourtchenko O."/>
            <person name="Robertson E.K."/>
            <person name="Larsson T."/>
            <person name="Maumus F."/>
            <person name="Osuna-Cruz C.M."/>
            <person name="Vancaester E."/>
            <person name="Stenow R."/>
            <person name="Vandepoele K."/>
            <person name="Ploug H."/>
            <person name="Bruchert V."/>
            <person name="Godhe A."/>
            <person name="Topel M."/>
        </authorList>
    </citation>
    <scope>NUCLEOTIDE SEQUENCE</scope>
    <source>
        <strain evidence="2">R05AC</strain>
    </source>
</reference>
<comment type="caution">
    <text evidence="2">The sequence shown here is derived from an EMBL/GenBank/DDBJ whole genome shotgun (WGS) entry which is preliminary data.</text>
</comment>
<evidence type="ECO:0000313" key="2">
    <source>
        <dbReference type="EMBL" id="KAK1747893.1"/>
    </source>
</evidence>
<protein>
    <submittedName>
        <fullName evidence="2">Uncharacterized protein</fullName>
    </submittedName>
</protein>
<dbReference type="EMBL" id="JATAAI010000002">
    <property type="protein sequence ID" value="KAK1747893.1"/>
    <property type="molecule type" value="Genomic_DNA"/>
</dbReference>
<accession>A0AAD8YK64</accession>
<dbReference type="AlphaFoldDB" id="A0AAD8YK64"/>
<feature type="region of interest" description="Disordered" evidence="1">
    <location>
        <begin position="76"/>
        <end position="117"/>
    </location>
</feature>
<feature type="compositionally biased region" description="Polar residues" evidence="1">
    <location>
        <begin position="29"/>
        <end position="39"/>
    </location>
</feature>
<feature type="compositionally biased region" description="Low complexity" evidence="1">
    <location>
        <begin position="44"/>
        <end position="56"/>
    </location>
</feature>
<gene>
    <name evidence="2" type="ORF">QTG54_001856</name>
</gene>